<evidence type="ECO:0000313" key="2">
    <source>
        <dbReference type="Proteomes" id="UP000322873"/>
    </source>
</evidence>
<dbReference type="EMBL" id="VICG01000004">
    <property type="protein sequence ID" value="KAA8572731.1"/>
    <property type="molecule type" value="Genomic_DNA"/>
</dbReference>
<accession>A0A5M9JU47</accession>
<dbReference type="Proteomes" id="UP000322873">
    <property type="component" value="Unassembled WGS sequence"/>
</dbReference>
<gene>
    <name evidence="1" type="ORF">EYC84_003317</name>
</gene>
<organism evidence="1 2">
    <name type="scientific">Monilinia fructicola</name>
    <name type="common">Brown rot fungus</name>
    <name type="synonym">Ciboria fructicola</name>
    <dbReference type="NCBI Taxonomy" id="38448"/>
    <lineage>
        <taxon>Eukaryota</taxon>
        <taxon>Fungi</taxon>
        <taxon>Dikarya</taxon>
        <taxon>Ascomycota</taxon>
        <taxon>Pezizomycotina</taxon>
        <taxon>Leotiomycetes</taxon>
        <taxon>Helotiales</taxon>
        <taxon>Sclerotiniaceae</taxon>
        <taxon>Monilinia</taxon>
    </lineage>
</organism>
<evidence type="ECO:0000313" key="1">
    <source>
        <dbReference type="EMBL" id="KAA8572731.1"/>
    </source>
</evidence>
<proteinExistence type="predicted"/>
<protein>
    <submittedName>
        <fullName evidence="1">Uncharacterized protein</fullName>
    </submittedName>
</protein>
<reference evidence="1 2" key="1">
    <citation type="submission" date="2019-06" db="EMBL/GenBank/DDBJ databases">
        <title>Genome Sequence of the Brown Rot Fungal Pathogen Monilinia fructicola.</title>
        <authorList>
            <person name="De Miccolis Angelini R.M."/>
            <person name="Landi L."/>
            <person name="Abate D."/>
            <person name="Pollastro S."/>
            <person name="Romanazzi G."/>
            <person name="Faretra F."/>
        </authorList>
    </citation>
    <scope>NUCLEOTIDE SEQUENCE [LARGE SCALE GENOMIC DNA]</scope>
    <source>
        <strain evidence="1 2">Mfrc123</strain>
    </source>
</reference>
<dbReference type="AlphaFoldDB" id="A0A5M9JU47"/>
<comment type="caution">
    <text evidence="1">The sequence shown here is derived from an EMBL/GenBank/DDBJ whole genome shotgun (WGS) entry which is preliminary data.</text>
</comment>
<sequence length="68" mass="7879">MKHMMREWRAFGAYRVSNEMKLKFFLWISFRPWFTSAPATSNPNVELIHSASKTAIPLAQHPPSISCK</sequence>
<name>A0A5M9JU47_MONFR</name>
<keyword evidence="2" id="KW-1185">Reference proteome</keyword>